<dbReference type="SMART" id="SM00133">
    <property type="entry name" value="S_TK_X"/>
    <property type="match status" value="1"/>
</dbReference>
<comment type="caution">
    <text evidence="13">The sequence shown here is derived from an EMBL/GenBank/DDBJ whole genome shotgun (WGS) entry which is preliminary data.</text>
</comment>
<dbReference type="InterPro" id="IPR000719">
    <property type="entry name" value="Prot_kinase_dom"/>
</dbReference>
<evidence type="ECO:0000256" key="2">
    <source>
        <dbReference type="ARBA" id="ARBA00022527"/>
    </source>
</evidence>
<dbReference type="Pfam" id="PF00169">
    <property type="entry name" value="PH"/>
    <property type="match status" value="1"/>
</dbReference>
<dbReference type="Gene3D" id="3.30.200.20">
    <property type="entry name" value="Phosphorylase Kinase, domain 1"/>
    <property type="match status" value="1"/>
</dbReference>
<dbReference type="InterPro" id="IPR001849">
    <property type="entry name" value="PH_domain"/>
</dbReference>
<evidence type="ECO:0000256" key="8">
    <source>
        <dbReference type="PROSITE-ProRule" id="PRU10141"/>
    </source>
</evidence>
<keyword evidence="3" id="KW-0597">Phosphoprotein</keyword>
<evidence type="ECO:0000259" key="12">
    <source>
        <dbReference type="PROSITE" id="PS51285"/>
    </source>
</evidence>
<dbReference type="PROSITE" id="PS50011">
    <property type="entry name" value="PROTEIN_KINASE_DOM"/>
    <property type="match status" value="1"/>
</dbReference>
<evidence type="ECO:0000256" key="1">
    <source>
        <dbReference type="ARBA" id="ARBA00006935"/>
    </source>
</evidence>
<protein>
    <submittedName>
        <fullName evidence="13">Protein kinase domain family protein</fullName>
    </submittedName>
</protein>
<reference evidence="14" key="1">
    <citation type="submission" date="2019-02" db="EMBL/GenBank/DDBJ databases">
        <title>FDA dAtabase for Regulatory Grade micrObial Sequences (FDA-ARGOS): Supporting development and validation of Infectious Disease Dx tests.</title>
        <authorList>
            <person name="Duncan R."/>
            <person name="Fisher C."/>
            <person name="Tallon L."/>
            <person name="Sadzewicz L."/>
            <person name="Sengamalay N."/>
            <person name="Ott S."/>
            <person name="Godinez A."/>
            <person name="Nagaraj S."/>
            <person name="Vavikolanu K."/>
            <person name="Vyas G."/>
            <person name="Nadendla S."/>
            <person name="Aluvathingal J."/>
            <person name="Sichtig H."/>
        </authorList>
    </citation>
    <scope>NUCLEOTIDE SEQUENCE [LARGE SCALE GENOMIC DNA]</scope>
    <source>
        <strain evidence="14">FDAARGOS_360</strain>
    </source>
</reference>
<keyword evidence="6 13" id="KW-0418">Kinase</keyword>
<dbReference type="InterPro" id="IPR008271">
    <property type="entry name" value="Ser/Thr_kinase_AS"/>
</dbReference>
<evidence type="ECO:0000256" key="5">
    <source>
        <dbReference type="ARBA" id="ARBA00022741"/>
    </source>
</evidence>
<dbReference type="InterPro" id="IPR017441">
    <property type="entry name" value="Protein_kinase_ATP_BS"/>
</dbReference>
<evidence type="ECO:0000256" key="9">
    <source>
        <dbReference type="SAM" id="MobiDB-lite"/>
    </source>
</evidence>
<dbReference type="SUPFAM" id="SSF50729">
    <property type="entry name" value="PH domain-like"/>
    <property type="match status" value="1"/>
</dbReference>
<dbReference type="Proteomes" id="UP000318821">
    <property type="component" value="Unassembled WGS sequence"/>
</dbReference>
<dbReference type="GO" id="GO:0005524">
    <property type="term" value="F:ATP binding"/>
    <property type="evidence" value="ECO:0007669"/>
    <property type="project" value="UniProtKB-UniRule"/>
</dbReference>
<dbReference type="PROSITE" id="PS00108">
    <property type="entry name" value="PROTEIN_KINASE_ST"/>
    <property type="match status" value="1"/>
</dbReference>
<evidence type="ECO:0000259" key="10">
    <source>
        <dbReference type="PROSITE" id="PS50003"/>
    </source>
</evidence>
<dbReference type="Gene3D" id="1.10.510.10">
    <property type="entry name" value="Transferase(Phosphotransferase) domain 1"/>
    <property type="match status" value="1"/>
</dbReference>
<keyword evidence="7 8" id="KW-0067">ATP-binding</keyword>
<dbReference type="SMART" id="SM00220">
    <property type="entry name" value="S_TKc"/>
    <property type="match status" value="1"/>
</dbReference>
<evidence type="ECO:0000259" key="11">
    <source>
        <dbReference type="PROSITE" id="PS50011"/>
    </source>
</evidence>
<accession>A0A504X6C1</accession>
<dbReference type="PROSITE" id="PS50003">
    <property type="entry name" value="PH_DOMAIN"/>
    <property type="match status" value="1"/>
</dbReference>
<dbReference type="InterPro" id="IPR011993">
    <property type="entry name" value="PH-like_dom_sf"/>
</dbReference>
<feature type="domain" description="AGC-kinase C-terminal" evidence="12">
    <location>
        <begin position="560"/>
        <end position="623"/>
    </location>
</feature>
<dbReference type="VEuPathDB" id="TriTrypDB:LDHU3_30.1060"/>
<dbReference type="FunFam" id="1.10.510.10:FF:000008">
    <property type="entry name" value="Non-specific serine/threonine protein kinase"/>
    <property type="match status" value="1"/>
</dbReference>
<evidence type="ECO:0000256" key="7">
    <source>
        <dbReference type="ARBA" id="ARBA00022840"/>
    </source>
</evidence>
<feature type="region of interest" description="Disordered" evidence="9">
    <location>
        <begin position="156"/>
        <end position="186"/>
    </location>
</feature>
<evidence type="ECO:0000256" key="3">
    <source>
        <dbReference type="ARBA" id="ARBA00022553"/>
    </source>
</evidence>
<keyword evidence="4" id="KW-0808">Transferase</keyword>
<gene>
    <name evidence="13" type="ORF">CGC20_7310</name>
</gene>
<dbReference type="PROSITE" id="PS51285">
    <property type="entry name" value="AGC_KINASE_CTER"/>
    <property type="match status" value="1"/>
</dbReference>
<organism evidence="13 14">
    <name type="scientific">Leishmania donovani</name>
    <dbReference type="NCBI Taxonomy" id="5661"/>
    <lineage>
        <taxon>Eukaryota</taxon>
        <taxon>Discoba</taxon>
        <taxon>Euglenozoa</taxon>
        <taxon>Kinetoplastea</taxon>
        <taxon>Metakinetoplastina</taxon>
        <taxon>Trypanosomatida</taxon>
        <taxon>Trypanosomatidae</taxon>
        <taxon>Leishmaniinae</taxon>
        <taxon>Leishmania</taxon>
    </lineage>
</organism>
<dbReference type="PROSITE" id="PS00107">
    <property type="entry name" value="PROTEIN_KINASE_ATP"/>
    <property type="match status" value="1"/>
</dbReference>
<dbReference type="CDD" id="cd05123">
    <property type="entry name" value="STKc_AGC"/>
    <property type="match status" value="1"/>
</dbReference>
<dbReference type="InterPro" id="IPR045270">
    <property type="entry name" value="STKc_AGC"/>
</dbReference>
<dbReference type="SUPFAM" id="SSF56112">
    <property type="entry name" value="Protein kinase-like (PK-like)"/>
    <property type="match status" value="1"/>
</dbReference>
<dbReference type="InterPro" id="IPR000961">
    <property type="entry name" value="AGC-kinase_C"/>
</dbReference>
<dbReference type="EMBL" id="RHLD01000008">
    <property type="protein sequence ID" value="TPP43428.1"/>
    <property type="molecule type" value="Genomic_DNA"/>
</dbReference>
<dbReference type="PANTHER" id="PTHR24351">
    <property type="entry name" value="RIBOSOMAL PROTEIN S6 KINASE"/>
    <property type="match status" value="1"/>
</dbReference>
<feature type="domain" description="Protein kinase" evidence="11">
    <location>
        <begin position="306"/>
        <end position="559"/>
    </location>
</feature>
<feature type="region of interest" description="Disordered" evidence="9">
    <location>
        <begin position="636"/>
        <end position="710"/>
    </location>
</feature>
<evidence type="ECO:0000256" key="6">
    <source>
        <dbReference type="ARBA" id="ARBA00022777"/>
    </source>
</evidence>
<dbReference type="InterPro" id="IPR011009">
    <property type="entry name" value="Kinase-like_dom_sf"/>
</dbReference>
<dbReference type="AlphaFoldDB" id="A0A504X6C1"/>
<feature type="binding site" evidence="8">
    <location>
        <position position="335"/>
    </location>
    <ligand>
        <name>ATP</name>
        <dbReference type="ChEBI" id="CHEBI:30616"/>
    </ligand>
</feature>
<dbReference type="Gene3D" id="2.30.29.30">
    <property type="entry name" value="Pleckstrin-homology domain (PH domain)/Phosphotyrosine-binding domain (PTB)"/>
    <property type="match status" value="1"/>
</dbReference>
<keyword evidence="5 8" id="KW-0547">Nucleotide-binding</keyword>
<dbReference type="VEuPathDB" id="TriTrypDB:LdCL_300013600"/>
<evidence type="ECO:0000313" key="13">
    <source>
        <dbReference type="EMBL" id="TPP43428.1"/>
    </source>
</evidence>
<evidence type="ECO:0000313" key="14">
    <source>
        <dbReference type="Proteomes" id="UP000318821"/>
    </source>
</evidence>
<proteinExistence type="inferred from homology"/>
<name>A0A504X6C1_LEIDO</name>
<dbReference type="Pfam" id="PF00069">
    <property type="entry name" value="Pkinase"/>
    <property type="match status" value="1"/>
</dbReference>
<keyword evidence="2" id="KW-0723">Serine/threonine-protein kinase</keyword>
<evidence type="ECO:0000256" key="4">
    <source>
        <dbReference type="ARBA" id="ARBA00022679"/>
    </source>
</evidence>
<dbReference type="VEuPathDB" id="TriTrypDB:LdBPK_300850.1"/>
<sequence length="710" mass="79285">MSGFWSFRECDSGSAAAANSASGLQQLDLAVTQVLPVGLARQADLSSSQSISVEAYDVAVDEGGINAYLLDREEVVDAVQRSWWEALDADVRPGLSLPSASIAPAKVDTPDAETLELVREFLYHASDNVPERETARSCDNAFLSYEVRLSERKEQRTYLDRSPASEVQMKSPLQLSEGEMSKSKAGSCYNQDHGGIAKDTTVVSHVSSRPEGQWETRYIEIDDAKLRIWRTKGDKESSAAVVKELDLKCATLREVSEPNTWAVQPEKAEATYFQADGEERKTEWMDTLRHYNSSSSASEKVTLRDFEKKFVLGKGSYGKVFMVVKKDTDKWYAMKEMSAEKMRQAEIKAPFAERIILEEIDHPFIVHLHYSFQEQGNLYMILDLLAGGELFTYIEQHAPLDEEVVKFYAAEVALALGYLHSRNIIYRDLKPENVVFDRDGHACLTDFGLAKANVHEPNAVTYCGTNEYLAPELLKGVPHGKAVDWWSLGLMMCEMLFNDLPFYDENPMQMQMKILTEDVAFPPHIQITEETKDLIRCLLNKNPERRLQTLEAFKAHKCFSNLDFGLLEARKLKAPITPDPNPAHNFAKEFTSEVIVQNESPSQAVVTLAGYTYDRDLSEQEKSPSHSPTIAEELRQRRASMKKSTNGSDAASPPVTGENRTSNSSPAGAPTKQAAAGPVKKVEHHIPAKVAPQAARKKLTGNKSFDKPTK</sequence>
<feature type="domain" description="PH" evidence="10">
    <location>
        <begin position="199"/>
        <end position="293"/>
    </location>
</feature>
<dbReference type="GO" id="GO:0004674">
    <property type="term" value="F:protein serine/threonine kinase activity"/>
    <property type="evidence" value="ECO:0007669"/>
    <property type="project" value="UniProtKB-KW"/>
</dbReference>
<comment type="similarity">
    <text evidence="1">Belongs to the protein kinase superfamily. AGC Ser/Thr protein kinase family. RAC subfamily.</text>
</comment>